<evidence type="ECO:0008006" key="4">
    <source>
        <dbReference type="Google" id="ProtNLM"/>
    </source>
</evidence>
<comment type="caution">
    <text evidence="2">The sequence shown here is derived from an EMBL/GenBank/DDBJ whole genome shotgun (WGS) entry which is preliminary data.</text>
</comment>
<gene>
    <name evidence="2" type="ORF">FHR70_001093</name>
</gene>
<sequence>MRITPTAFTATLLFLAPAGTVYADCTRGDVVQVGAFSGDTEKNTFGRSCDTVEVERTGSLAGRADQKLVPIGVVTGEPEKDTLGYARAE</sequence>
<evidence type="ECO:0000313" key="3">
    <source>
        <dbReference type="Proteomes" id="UP000532010"/>
    </source>
</evidence>
<evidence type="ECO:0000313" key="2">
    <source>
        <dbReference type="EMBL" id="MBB3018053.1"/>
    </source>
</evidence>
<keyword evidence="3" id="KW-1185">Reference proteome</keyword>
<dbReference type="EMBL" id="JACHWB010000001">
    <property type="protein sequence ID" value="MBB3018053.1"/>
    <property type="molecule type" value="Genomic_DNA"/>
</dbReference>
<protein>
    <recommendedName>
        <fullName evidence="4">Porin</fullName>
    </recommendedName>
</protein>
<proteinExistence type="predicted"/>
<feature type="chain" id="PRO_5030814484" description="Porin" evidence="1">
    <location>
        <begin position="24"/>
        <end position="89"/>
    </location>
</feature>
<feature type="signal peptide" evidence="1">
    <location>
        <begin position="1"/>
        <end position="23"/>
    </location>
</feature>
<reference evidence="2 3" key="1">
    <citation type="submission" date="2020-08" db="EMBL/GenBank/DDBJ databases">
        <title>The Agave Microbiome: Exploring the role of microbial communities in plant adaptations to desert environments.</title>
        <authorList>
            <person name="Partida-Martinez L.P."/>
        </authorList>
    </citation>
    <scope>NUCLEOTIDE SEQUENCE [LARGE SCALE GENOMIC DNA]</scope>
    <source>
        <strain evidence="2 3">AT3.9</strain>
    </source>
</reference>
<accession>A0A7W4YWK0</accession>
<dbReference type="AlphaFoldDB" id="A0A7W4YWK0"/>
<organism evidence="2 3">
    <name type="scientific">Microvirga lupini</name>
    <dbReference type="NCBI Taxonomy" id="420324"/>
    <lineage>
        <taxon>Bacteria</taxon>
        <taxon>Pseudomonadati</taxon>
        <taxon>Pseudomonadota</taxon>
        <taxon>Alphaproteobacteria</taxon>
        <taxon>Hyphomicrobiales</taxon>
        <taxon>Methylobacteriaceae</taxon>
        <taxon>Microvirga</taxon>
    </lineage>
</organism>
<keyword evidence="1" id="KW-0732">Signal</keyword>
<dbReference type="Proteomes" id="UP000532010">
    <property type="component" value="Unassembled WGS sequence"/>
</dbReference>
<dbReference type="RefSeq" id="WP_183447836.1">
    <property type="nucleotide sequence ID" value="NZ_JACHWB010000001.1"/>
</dbReference>
<evidence type="ECO:0000256" key="1">
    <source>
        <dbReference type="SAM" id="SignalP"/>
    </source>
</evidence>
<name>A0A7W4YWK0_9HYPH</name>